<proteinExistence type="predicted"/>
<protein>
    <submittedName>
        <fullName evidence="1">Uncharacterized protein</fullName>
    </submittedName>
</protein>
<dbReference type="Proteomes" id="UP000789390">
    <property type="component" value="Unassembled WGS sequence"/>
</dbReference>
<accession>A0A8J2S877</accession>
<dbReference type="EMBL" id="CAKKLH010000328">
    <property type="protein sequence ID" value="CAH0112585.1"/>
    <property type="molecule type" value="Genomic_DNA"/>
</dbReference>
<sequence length="256" mass="29290">MHLQGYHLGHIFGMQTCCNTHIYTKQIQNAYLIALGKISAAGYRCSNRRRKTASKRRECTNVPHFEMDFTADGVQIFNNSDKAECIPICVVVHSVSESSNRSLCEPIVLKIRSPIIIGVAHCKEKPNINPLFFKKLDPNNHDVTGRQFTVSIHCVIADWPMRSYLKRVKGHSGYWSCERCVQADEDFLSYCKSDNCPDEHINGLHDISPFIKLNHQMGKLSSLQLSQVDQRLALFKMCKPLEFDRHVRNLSKRANQ</sequence>
<reference evidence="1" key="1">
    <citation type="submission" date="2021-11" db="EMBL/GenBank/DDBJ databases">
        <authorList>
            <person name="Schell T."/>
        </authorList>
    </citation>
    <scope>NUCLEOTIDE SEQUENCE</scope>
    <source>
        <strain evidence="1">M5</strain>
    </source>
</reference>
<dbReference type="AlphaFoldDB" id="A0A8J2S877"/>
<evidence type="ECO:0000313" key="2">
    <source>
        <dbReference type="Proteomes" id="UP000789390"/>
    </source>
</evidence>
<comment type="caution">
    <text evidence="1">The sequence shown here is derived from an EMBL/GenBank/DDBJ whole genome shotgun (WGS) entry which is preliminary data.</text>
</comment>
<dbReference type="PANTHER" id="PTHR33053:SF26">
    <property type="entry name" value="TRANSPOSASE DOMAIN-CONTAINING PROTEIN"/>
    <property type="match status" value="1"/>
</dbReference>
<organism evidence="1 2">
    <name type="scientific">Daphnia galeata</name>
    <dbReference type="NCBI Taxonomy" id="27404"/>
    <lineage>
        <taxon>Eukaryota</taxon>
        <taxon>Metazoa</taxon>
        <taxon>Ecdysozoa</taxon>
        <taxon>Arthropoda</taxon>
        <taxon>Crustacea</taxon>
        <taxon>Branchiopoda</taxon>
        <taxon>Diplostraca</taxon>
        <taxon>Cladocera</taxon>
        <taxon>Anomopoda</taxon>
        <taxon>Daphniidae</taxon>
        <taxon>Daphnia</taxon>
    </lineage>
</organism>
<evidence type="ECO:0000313" key="1">
    <source>
        <dbReference type="EMBL" id="CAH0112585.1"/>
    </source>
</evidence>
<name>A0A8J2S877_9CRUS</name>
<gene>
    <name evidence="1" type="ORF">DGAL_LOCUS16320</name>
</gene>
<dbReference type="PANTHER" id="PTHR33053">
    <property type="entry name" value="PROTEIN, PUTATIVE-RELATED"/>
    <property type="match status" value="1"/>
</dbReference>
<dbReference type="OrthoDB" id="10062362at2759"/>
<keyword evidence="2" id="KW-1185">Reference proteome</keyword>